<accession>A0A4Q7DY26</accession>
<dbReference type="EMBL" id="SETJ01000014">
    <property type="protein sequence ID" value="RZM17312.1"/>
    <property type="molecule type" value="Genomic_DNA"/>
</dbReference>
<dbReference type="GO" id="GO:0042742">
    <property type="term" value="P:defense response to bacterium"/>
    <property type="evidence" value="ECO:0007669"/>
    <property type="project" value="UniProtKB-KW"/>
</dbReference>
<comment type="caution">
    <text evidence="4">The sequence shown here is derived from an EMBL/GenBank/DDBJ whole genome shotgun (WGS) entry which is preliminary data.</text>
</comment>
<dbReference type="Proteomes" id="UP000292818">
    <property type="component" value="Unassembled WGS sequence"/>
</dbReference>
<dbReference type="RefSeq" id="WP_165380467.1">
    <property type="nucleotide sequence ID" value="NZ_SETJ01000014.1"/>
</dbReference>
<protein>
    <recommendedName>
        <fullName evidence="6">Bacteriocin</fullName>
    </recommendedName>
</protein>
<dbReference type="AlphaFoldDB" id="A0A4Q7DY26"/>
<evidence type="ECO:0000256" key="1">
    <source>
        <dbReference type="ARBA" id="ARBA00022529"/>
    </source>
</evidence>
<reference evidence="4 5" key="1">
    <citation type="submission" date="2019-01" db="EMBL/GenBank/DDBJ databases">
        <title>Colonization of the human gut by bovine bacteria present in Parmesan cheese.</title>
        <authorList>
            <person name="Lugli G.A."/>
            <person name="Milani C."/>
        </authorList>
    </citation>
    <scope>NUCLEOTIDE SEQUENCE [LARGE SCALE GENOMIC DNA]</scope>
    <source>
        <strain evidence="4 5">LDELB18P1</strain>
    </source>
</reference>
<proteinExistence type="predicted"/>
<keyword evidence="3" id="KW-0078">Bacteriocin</keyword>
<evidence type="ECO:0000313" key="4">
    <source>
        <dbReference type="EMBL" id="RZM17312.1"/>
    </source>
</evidence>
<evidence type="ECO:0000256" key="2">
    <source>
        <dbReference type="ARBA" id="ARBA00023022"/>
    </source>
</evidence>
<name>A0A4Q7DY26_9LACO</name>
<evidence type="ECO:0008006" key="6">
    <source>
        <dbReference type="Google" id="ProtNLM"/>
    </source>
</evidence>
<dbReference type="NCBIfam" id="TIGR01847">
    <property type="entry name" value="bacteriocin_sig"/>
    <property type="match status" value="1"/>
</dbReference>
<evidence type="ECO:0000313" key="5">
    <source>
        <dbReference type="Proteomes" id="UP000292818"/>
    </source>
</evidence>
<organism evidence="4 5">
    <name type="scientific">Lactobacillus delbrueckii</name>
    <dbReference type="NCBI Taxonomy" id="1584"/>
    <lineage>
        <taxon>Bacteria</taxon>
        <taxon>Bacillati</taxon>
        <taxon>Bacillota</taxon>
        <taxon>Bacilli</taxon>
        <taxon>Lactobacillales</taxon>
        <taxon>Lactobacillaceae</taxon>
        <taxon>Lactobacillus</taxon>
    </lineage>
</organism>
<sequence length="60" mass="6917">MDNNLHKVEILTDEELEQIVGGSIEGFLPYVSLYKGIRWGDHLKDFLPIIRKIDTVNSFV</sequence>
<keyword evidence="1" id="KW-0929">Antimicrobial</keyword>
<dbReference type="GO" id="GO:0031640">
    <property type="term" value="P:killing of cells of another organism"/>
    <property type="evidence" value="ECO:0007669"/>
    <property type="project" value="UniProtKB-KW"/>
</dbReference>
<gene>
    <name evidence="4" type="ORF">LDELB18P1_0270</name>
</gene>
<keyword evidence="2" id="KW-0044">Antibiotic</keyword>
<evidence type="ECO:0000256" key="3">
    <source>
        <dbReference type="ARBA" id="ARBA00023048"/>
    </source>
</evidence>
<dbReference type="InterPro" id="IPR010133">
    <property type="entry name" value="Bacteriocin_signal_seq"/>
</dbReference>